<dbReference type="AlphaFoldDB" id="A0AAV7JLT6"/>
<evidence type="ECO:0000256" key="5">
    <source>
        <dbReference type="ARBA" id="ARBA00023212"/>
    </source>
</evidence>
<keyword evidence="8" id="KW-1185">Reference proteome</keyword>
<dbReference type="Pfam" id="PF04045">
    <property type="entry name" value="P34-Arc"/>
    <property type="match status" value="1"/>
</dbReference>
<evidence type="ECO:0000256" key="2">
    <source>
        <dbReference type="ARBA" id="ARBA00007192"/>
    </source>
</evidence>
<dbReference type="InterPro" id="IPR034666">
    <property type="entry name" value="ARPC2/4"/>
</dbReference>
<dbReference type="GO" id="GO:0034314">
    <property type="term" value="P:Arp2/3 complex-mediated actin nucleation"/>
    <property type="evidence" value="ECO:0007669"/>
    <property type="project" value="InterPro"/>
</dbReference>
<evidence type="ECO:0000256" key="1">
    <source>
        <dbReference type="ARBA" id="ARBA00004245"/>
    </source>
</evidence>
<comment type="subunit">
    <text evidence="6">Component of the Arp2/3 complex.</text>
</comment>
<dbReference type="GO" id="GO:0005200">
    <property type="term" value="F:structural constituent of cytoskeleton"/>
    <property type="evidence" value="ECO:0007669"/>
    <property type="project" value="TreeGrafter"/>
</dbReference>
<gene>
    <name evidence="7" type="ORF">LOD99_11691</name>
</gene>
<dbReference type="Gene3D" id="3.30.1460.20">
    <property type="match status" value="1"/>
</dbReference>
<accession>A0AAV7JLT6</accession>
<dbReference type="GO" id="GO:0051015">
    <property type="term" value="F:actin filament binding"/>
    <property type="evidence" value="ECO:0007669"/>
    <property type="project" value="TreeGrafter"/>
</dbReference>
<comment type="subcellular location">
    <subcellularLocation>
        <location evidence="1 6">Cytoplasm</location>
        <location evidence="1 6">Cytoskeleton</location>
    </subcellularLocation>
</comment>
<evidence type="ECO:0000256" key="6">
    <source>
        <dbReference type="RuleBase" id="RU364015"/>
    </source>
</evidence>
<dbReference type="GO" id="GO:0005885">
    <property type="term" value="C:Arp2/3 protein complex"/>
    <property type="evidence" value="ECO:0007669"/>
    <property type="project" value="InterPro"/>
</dbReference>
<comment type="caution">
    <text evidence="7">The sequence shown here is derived from an EMBL/GenBank/DDBJ whole genome shotgun (WGS) entry which is preliminary data.</text>
</comment>
<dbReference type="SUPFAM" id="SSF69645">
    <property type="entry name" value="Arp2/3 complex subunits"/>
    <property type="match status" value="1"/>
</dbReference>
<comment type="function">
    <text evidence="6">Functions as actin-binding component of the Arp2/3 complex which is involved in regulation of actin polymerization and together with an activating nucleation-promoting factor (NPF) mediates the formation of branched actin networks.</text>
</comment>
<organism evidence="7 8">
    <name type="scientific">Oopsacas minuta</name>
    <dbReference type="NCBI Taxonomy" id="111878"/>
    <lineage>
        <taxon>Eukaryota</taxon>
        <taxon>Metazoa</taxon>
        <taxon>Porifera</taxon>
        <taxon>Hexactinellida</taxon>
        <taxon>Hexasterophora</taxon>
        <taxon>Lyssacinosida</taxon>
        <taxon>Leucopsacidae</taxon>
        <taxon>Oopsacas</taxon>
    </lineage>
</organism>
<dbReference type="PANTHER" id="PTHR12058:SF0">
    <property type="entry name" value="ACTIN-RELATED PROTEIN 2_3 COMPLEX SUBUNIT 2"/>
    <property type="match status" value="1"/>
</dbReference>
<evidence type="ECO:0000313" key="7">
    <source>
        <dbReference type="EMBL" id="KAI6649325.1"/>
    </source>
</evidence>
<proteinExistence type="inferred from homology"/>
<dbReference type="InterPro" id="IPR007188">
    <property type="entry name" value="ARPC2"/>
</dbReference>
<evidence type="ECO:0000256" key="3">
    <source>
        <dbReference type="ARBA" id="ARBA00022490"/>
    </source>
</evidence>
<dbReference type="Proteomes" id="UP001165289">
    <property type="component" value="Unassembled WGS sequence"/>
</dbReference>
<evidence type="ECO:0000313" key="8">
    <source>
        <dbReference type="Proteomes" id="UP001165289"/>
    </source>
</evidence>
<dbReference type="GO" id="GO:0030041">
    <property type="term" value="P:actin filament polymerization"/>
    <property type="evidence" value="ECO:0007669"/>
    <property type="project" value="InterPro"/>
</dbReference>
<keyword evidence="5 6" id="KW-0206">Cytoskeleton</keyword>
<keyword evidence="3 6" id="KW-0963">Cytoplasm</keyword>
<name>A0AAV7JLT6_9METZ</name>
<evidence type="ECO:0000256" key="4">
    <source>
        <dbReference type="ARBA" id="ARBA00023203"/>
    </source>
</evidence>
<reference evidence="7 8" key="1">
    <citation type="journal article" date="2023" name="BMC Biol.">
        <title>The compact genome of the sponge Oopsacas minuta (Hexactinellida) is lacking key metazoan core genes.</title>
        <authorList>
            <person name="Santini S."/>
            <person name="Schenkelaars Q."/>
            <person name="Jourda C."/>
            <person name="Duchesne M."/>
            <person name="Belahbib H."/>
            <person name="Rocher C."/>
            <person name="Selva M."/>
            <person name="Riesgo A."/>
            <person name="Vervoort M."/>
            <person name="Leys S.P."/>
            <person name="Kodjabachian L."/>
            <person name="Le Bivic A."/>
            <person name="Borchiellini C."/>
            <person name="Claverie J.M."/>
            <person name="Renard E."/>
        </authorList>
    </citation>
    <scope>NUCLEOTIDE SEQUENCE [LARGE SCALE GENOMIC DNA]</scope>
    <source>
        <strain evidence="7">SPO-2</strain>
    </source>
</reference>
<comment type="similarity">
    <text evidence="2 6">Belongs to the ARPC2 family.</text>
</comment>
<protein>
    <recommendedName>
        <fullName evidence="6">Arp2/3 complex 34 kDa subunit</fullName>
    </recommendedName>
</protein>
<sequence>MILLEIWSRIVEETLLSRFQSPRPEGVEVIAADFDGILYHISNLNQDKGKIIVSISVKFFAEMKDLGTVEFLESEYKGYVHETEPGYSFSLLFDVDNLQEDKGKNY</sequence>
<dbReference type="PANTHER" id="PTHR12058">
    <property type="entry name" value="ARP2/3 COMPLEX 34 KDA SUBUNIT"/>
    <property type="match status" value="1"/>
</dbReference>
<keyword evidence="4 6" id="KW-0009">Actin-binding</keyword>
<dbReference type="EMBL" id="JAKMXF010000321">
    <property type="protein sequence ID" value="KAI6649325.1"/>
    <property type="molecule type" value="Genomic_DNA"/>
</dbReference>